<accession>A0A2C8F943</accession>
<name>A0A2C8F943_9BACT</name>
<dbReference type="PANTHER" id="PTHR43794">
    <property type="entry name" value="AMINOHYDROLASE SSNA-RELATED"/>
    <property type="match status" value="1"/>
</dbReference>
<dbReference type="Gene3D" id="3.20.20.140">
    <property type="entry name" value="Metal-dependent hydrolases"/>
    <property type="match status" value="1"/>
</dbReference>
<dbReference type="KEGG" id="pprf:DPRO_1770"/>
<evidence type="ECO:0000313" key="4">
    <source>
        <dbReference type="Proteomes" id="UP000219215"/>
    </source>
</evidence>
<sequence length="431" mass="47403">MWKRSSFRAMVVASPLSAPEKGWTVTRKTAIYHSQSVRGHVTSKYVSYERSREQRMPELFRAAKAATMTPDAPVIEDAAIIAHQGIIREVGTYRDLAPSFSGTITDLGDITLTPGLINAHSHLELAHLRGKCPQGAGFVTWVENLLQQPIFDLDEDELDKAVDELKRSGTVMVGDIATRFAKQMAGVLEASGLFFAVFVEAIGETIPKKTFIPKGEYENGLLSVAGHSLYTTHRDVLRAAKAEATQRSIPFSIHLAEHDEEVAIMADRESEFLDLLQARGRLLDFVAPQKRPVEQAAELGLLDETTLAVHCVKVTDEDIQTVRDSGATVCLCPRSNEYIGVGRAPWEKWLASGTPLCLGTDSLASNYDLDLWNEAVYLKKNFDGELSFEQLLAMVTRNPANILGAGQYLGTLEPGKRAVFATVPDTISQLF</sequence>
<keyword evidence="4" id="KW-1185">Reference proteome</keyword>
<organism evidence="3 4">
    <name type="scientific">Pseudodesulfovibrio profundus</name>
    <dbReference type="NCBI Taxonomy" id="57320"/>
    <lineage>
        <taxon>Bacteria</taxon>
        <taxon>Pseudomonadati</taxon>
        <taxon>Thermodesulfobacteriota</taxon>
        <taxon>Desulfovibrionia</taxon>
        <taxon>Desulfovibrionales</taxon>
        <taxon>Desulfovibrionaceae</taxon>
    </lineage>
</organism>
<dbReference type="GO" id="GO:0050270">
    <property type="term" value="F:S-adenosylhomocysteine deaminase activity"/>
    <property type="evidence" value="ECO:0007669"/>
    <property type="project" value="UniProtKB-EC"/>
</dbReference>
<dbReference type="AlphaFoldDB" id="A0A2C8F943"/>
<dbReference type="InterPro" id="IPR006680">
    <property type="entry name" value="Amidohydro-rel"/>
</dbReference>
<dbReference type="SUPFAM" id="SSF51556">
    <property type="entry name" value="Metallo-dependent hydrolases"/>
    <property type="match status" value="1"/>
</dbReference>
<feature type="domain" description="Amidohydrolase-related" evidence="2">
    <location>
        <begin position="111"/>
        <end position="423"/>
    </location>
</feature>
<dbReference type="SUPFAM" id="SSF51338">
    <property type="entry name" value="Composite domain of metallo-dependent hydrolases"/>
    <property type="match status" value="1"/>
</dbReference>
<evidence type="ECO:0000256" key="1">
    <source>
        <dbReference type="ARBA" id="ARBA00022801"/>
    </source>
</evidence>
<keyword evidence="1 3" id="KW-0378">Hydrolase</keyword>
<evidence type="ECO:0000259" key="2">
    <source>
        <dbReference type="Pfam" id="PF01979"/>
    </source>
</evidence>
<dbReference type="InterPro" id="IPR011059">
    <property type="entry name" value="Metal-dep_hydrolase_composite"/>
</dbReference>
<dbReference type="PANTHER" id="PTHR43794:SF11">
    <property type="entry name" value="AMIDOHYDROLASE-RELATED DOMAIN-CONTAINING PROTEIN"/>
    <property type="match status" value="1"/>
</dbReference>
<dbReference type="RefSeq" id="WP_232005755.1">
    <property type="nucleotide sequence ID" value="NZ_LT907975.1"/>
</dbReference>
<gene>
    <name evidence="3" type="ORF">DPRO_1770</name>
</gene>
<dbReference type="Proteomes" id="UP000219215">
    <property type="component" value="Chromosome DPRO"/>
</dbReference>
<dbReference type="Pfam" id="PF01979">
    <property type="entry name" value="Amidohydro_1"/>
    <property type="match status" value="1"/>
</dbReference>
<dbReference type="EMBL" id="LT907975">
    <property type="protein sequence ID" value="SOB58670.1"/>
    <property type="molecule type" value="Genomic_DNA"/>
</dbReference>
<dbReference type="EC" id="3.5.4.28" evidence="3"/>
<dbReference type="InterPro" id="IPR032466">
    <property type="entry name" value="Metal_Hydrolase"/>
</dbReference>
<protein>
    <submittedName>
        <fullName evidence="3">S-adenosylhomocysteine deaminase</fullName>
        <ecNumber evidence="3">3.5.4.28</ecNumber>
    </submittedName>
</protein>
<reference evidence="4" key="1">
    <citation type="submission" date="2017-09" db="EMBL/GenBank/DDBJ databases">
        <authorList>
            <person name="Regsiter A."/>
            <person name="William W."/>
        </authorList>
    </citation>
    <scope>NUCLEOTIDE SEQUENCE [LARGE SCALE GENOMIC DNA]</scope>
    <source>
        <strain evidence="4">500-1</strain>
    </source>
</reference>
<evidence type="ECO:0000313" key="3">
    <source>
        <dbReference type="EMBL" id="SOB58670.1"/>
    </source>
</evidence>
<proteinExistence type="predicted"/>
<dbReference type="InterPro" id="IPR050287">
    <property type="entry name" value="MTA/SAH_deaminase"/>
</dbReference>